<proteinExistence type="predicted"/>
<evidence type="ECO:0000256" key="2">
    <source>
        <dbReference type="ARBA" id="ARBA00023315"/>
    </source>
</evidence>
<dbReference type="InterPro" id="IPR050832">
    <property type="entry name" value="Bact_Acetyltransf"/>
</dbReference>
<gene>
    <name evidence="4" type="ORF">SCH01S_03_00880</name>
</gene>
<dbReference type="EMBL" id="BBWU01000003">
    <property type="protein sequence ID" value="GAO38113.1"/>
    <property type="molecule type" value="Genomic_DNA"/>
</dbReference>
<dbReference type="STRING" id="1219043.SCH01S_03_00880"/>
<dbReference type="PANTHER" id="PTHR43877">
    <property type="entry name" value="AMINOALKYLPHOSPHONATE N-ACETYLTRANSFERASE-RELATED-RELATED"/>
    <property type="match status" value="1"/>
</dbReference>
<organism evidence="4 5">
    <name type="scientific">Sphingomonas changbaiensis NBRC 104936</name>
    <dbReference type="NCBI Taxonomy" id="1219043"/>
    <lineage>
        <taxon>Bacteria</taxon>
        <taxon>Pseudomonadati</taxon>
        <taxon>Pseudomonadota</taxon>
        <taxon>Alphaproteobacteria</taxon>
        <taxon>Sphingomonadales</taxon>
        <taxon>Sphingomonadaceae</taxon>
        <taxon>Sphingomonas</taxon>
    </lineage>
</organism>
<protein>
    <submittedName>
        <fullName evidence="4">Putative acetyltransferase</fullName>
    </submittedName>
</protein>
<evidence type="ECO:0000256" key="1">
    <source>
        <dbReference type="ARBA" id="ARBA00022679"/>
    </source>
</evidence>
<comment type="caution">
    <text evidence="4">The sequence shown here is derived from an EMBL/GenBank/DDBJ whole genome shotgun (WGS) entry which is preliminary data.</text>
</comment>
<dbReference type="PANTHER" id="PTHR43877:SF2">
    <property type="entry name" value="AMINOALKYLPHOSPHONATE N-ACETYLTRANSFERASE-RELATED"/>
    <property type="match status" value="1"/>
</dbReference>
<reference evidence="4 5" key="1">
    <citation type="submission" date="2015-04" db="EMBL/GenBank/DDBJ databases">
        <title>Whole genome shotgun sequence of Sphingomonas changbaiensis NBRC 104936.</title>
        <authorList>
            <person name="Katano-Makiyama Y."/>
            <person name="Hosoyama A."/>
            <person name="Hashimoto M."/>
            <person name="Noguchi M."/>
            <person name="Tsuchikane K."/>
            <person name="Ohji S."/>
            <person name="Yamazoe A."/>
            <person name="Ichikawa N."/>
            <person name="Kimura A."/>
            <person name="Fujita N."/>
        </authorList>
    </citation>
    <scope>NUCLEOTIDE SEQUENCE [LARGE SCALE GENOMIC DNA]</scope>
    <source>
        <strain evidence="4 5">NBRC 104936</strain>
    </source>
</reference>
<sequence>MMHESAAYAGAYARILDGYAVTPDQIARDHVFVAEEDAVLGFYSLTLEPEAELDLLFVAEHAQGRGIGRLLMDHLRTTAAALGISSIRIVSHPPALGFYEASGAVRIGTKPASGKVGWERPILDLAIG</sequence>
<accession>A0A0E9MKS4</accession>
<evidence type="ECO:0000313" key="4">
    <source>
        <dbReference type="EMBL" id="GAO38113.1"/>
    </source>
</evidence>
<dbReference type="GO" id="GO:0016747">
    <property type="term" value="F:acyltransferase activity, transferring groups other than amino-acyl groups"/>
    <property type="evidence" value="ECO:0007669"/>
    <property type="project" value="InterPro"/>
</dbReference>
<dbReference type="OrthoDB" id="164032at2"/>
<keyword evidence="5" id="KW-1185">Reference proteome</keyword>
<evidence type="ECO:0000313" key="5">
    <source>
        <dbReference type="Proteomes" id="UP000033202"/>
    </source>
</evidence>
<dbReference type="Proteomes" id="UP000033202">
    <property type="component" value="Unassembled WGS sequence"/>
</dbReference>
<dbReference type="CDD" id="cd04301">
    <property type="entry name" value="NAT_SF"/>
    <property type="match status" value="1"/>
</dbReference>
<keyword evidence="2" id="KW-0012">Acyltransferase</keyword>
<dbReference type="InterPro" id="IPR000182">
    <property type="entry name" value="GNAT_dom"/>
</dbReference>
<dbReference type="SUPFAM" id="SSF55729">
    <property type="entry name" value="Acyl-CoA N-acyltransferases (Nat)"/>
    <property type="match status" value="1"/>
</dbReference>
<dbReference type="Pfam" id="PF13508">
    <property type="entry name" value="Acetyltransf_7"/>
    <property type="match status" value="1"/>
</dbReference>
<feature type="domain" description="N-acetyltransferase" evidence="3">
    <location>
        <begin position="1"/>
        <end position="128"/>
    </location>
</feature>
<evidence type="ECO:0000259" key="3">
    <source>
        <dbReference type="PROSITE" id="PS51186"/>
    </source>
</evidence>
<keyword evidence="1 4" id="KW-0808">Transferase</keyword>
<dbReference type="Gene3D" id="3.40.630.30">
    <property type="match status" value="1"/>
</dbReference>
<dbReference type="PROSITE" id="PS51186">
    <property type="entry name" value="GNAT"/>
    <property type="match status" value="1"/>
</dbReference>
<dbReference type="AlphaFoldDB" id="A0A0E9MKS4"/>
<dbReference type="InterPro" id="IPR016181">
    <property type="entry name" value="Acyl_CoA_acyltransferase"/>
</dbReference>
<name>A0A0E9MKS4_9SPHN</name>